<dbReference type="PANTHER" id="PTHR34341:SF1">
    <property type="entry name" value="TRANSMEMBRANE PROTEIN 107"/>
    <property type="match status" value="1"/>
</dbReference>
<dbReference type="EMBL" id="CAJNOR010001923">
    <property type="protein sequence ID" value="CAF1220472.1"/>
    <property type="molecule type" value="Genomic_DNA"/>
</dbReference>
<comment type="caution">
    <text evidence="8">The sequence shown here is derived from an EMBL/GenBank/DDBJ whole genome shotgun (WGS) entry which is preliminary data.</text>
</comment>
<organism evidence="8 9">
    <name type="scientific">Adineta ricciae</name>
    <name type="common">Rotifer</name>
    <dbReference type="NCBI Taxonomy" id="249248"/>
    <lineage>
        <taxon>Eukaryota</taxon>
        <taxon>Metazoa</taxon>
        <taxon>Spiralia</taxon>
        <taxon>Gnathifera</taxon>
        <taxon>Rotifera</taxon>
        <taxon>Eurotatoria</taxon>
        <taxon>Bdelloidea</taxon>
        <taxon>Adinetida</taxon>
        <taxon>Adinetidae</taxon>
        <taxon>Adineta</taxon>
    </lineage>
</organism>
<evidence type="ECO:0000313" key="9">
    <source>
        <dbReference type="Proteomes" id="UP000663828"/>
    </source>
</evidence>
<dbReference type="AlphaFoldDB" id="A0A814XUH8"/>
<keyword evidence="3 7" id="KW-0812">Transmembrane</keyword>
<evidence type="ECO:0000256" key="7">
    <source>
        <dbReference type="SAM" id="Phobius"/>
    </source>
</evidence>
<dbReference type="PANTHER" id="PTHR34341">
    <property type="entry name" value="TRANSMEMBRANE PROTEIN 107"/>
    <property type="match status" value="1"/>
</dbReference>
<keyword evidence="6 7" id="KW-0472">Membrane</keyword>
<dbReference type="GO" id="GO:1905515">
    <property type="term" value="P:non-motile cilium assembly"/>
    <property type="evidence" value="ECO:0007669"/>
    <property type="project" value="TreeGrafter"/>
</dbReference>
<dbReference type="InterPro" id="IPR029248">
    <property type="entry name" value="TMEM107"/>
</dbReference>
<evidence type="ECO:0000256" key="4">
    <source>
        <dbReference type="ARBA" id="ARBA00022794"/>
    </source>
</evidence>
<feature type="transmembrane region" description="Helical" evidence="7">
    <location>
        <begin position="20"/>
        <end position="41"/>
    </location>
</feature>
<evidence type="ECO:0000313" key="8">
    <source>
        <dbReference type="EMBL" id="CAF1220472.1"/>
    </source>
</evidence>
<feature type="transmembrane region" description="Helical" evidence="7">
    <location>
        <begin position="61"/>
        <end position="80"/>
    </location>
</feature>
<protein>
    <recommendedName>
        <fullName evidence="2">Transmembrane protein 107</fullName>
    </recommendedName>
</protein>
<keyword evidence="4" id="KW-0970">Cilium biogenesis/degradation</keyword>
<keyword evidence="9" id="KW-1185">Reference proteome</keyword>
<sequence>MMFRHHGSSLAYSPNFQRLYTARFVPLFLHVVLLIIILVFRNDLIPSCGDSSSNSSRDKCVWSDAWTGTSLGLVAIEMILSLSGLSIFRSYAVFFSIVFHSAASVLLSAYFMSDMSINTGLPYLLFFCTFLPLIVEIISWIELFAFNKKV</sequence>
<evidence type="ECO:0000256" key="5">
    <source>
        <dbReference type="ARBA" id="ARBA00022989"/>
    </source>
</evidence>
<evidence type="ECO:0000256" key="6">
    <source>
        <dbReference type="ARBA" id="ARBA00023136"/>
    </source>
</evidence>
<keyword evidence="5 7" id="KW-1133">Transmembrane helix</keyword>
<dbReference type="Pfam" id="PF14995">
    <property type="entry name" value="TMEM107"/>
    <property type="match status" value="1"/>
</dbReference>
<dbReference type="GO" id="GO:0036038">
    <property type="term" value="C:MKS complex"/>
    <property type="evidence" value="ECO:0007669"/>
    <property type="project" value="TreeGrafter"/>
</dbReference>
<comment type="subcellular location">
    <subcellularLocation>
        <location evidence="1">Membrane</location>
        <topology evidence="1">Multi-pass membrane protein</topology>
    </subcellularLocation>
</comment>
<reference evidence="8" key="1">
    <citation type="submission" date="2021-02" db="EMBL/GenBank/DDBJ databases">
        <authorList>
            <person name="Nowell W R."/>
        </authorList>
    </citation>
    <scope>NUCLEOTIDE SEQUENCE</scope>
</reference>
<name>A0A814XUH8_ADIRI</name>
<proteinExistence type="predicted"/>
<evidence type="ECO:0000256" key="1">
    <source>
        <dbReference type="ARBA" id="ARBA00004141"/>
    </source>
</evidence>
<evidence type="ECO:0000256" key="3">
    <source>
        <dbReference type="ARBA" id="ARBA00022692"/>
    </source>
</evidence>
<evidence type="ECO:0000256" key="2">
    <source>
        <dbReference type="ARBA" id="ARBA00015652"/>
    </source>
</evidence>
<dbReference type="GO" id="GO:1904491">
    <property type="term" value="P:protein localization to ciliary transition zone"/>
    <property type="evidence" value="ECO:0007669"/>
    <property type="project" value="TreeGrafter"/>
</dbReference>
<feature type="transmembrane region" description="Helical" evidence="7">
    <location>
        <begin position="123"/>
        <end position="146"/>
    </location>
</feature>
<dbReference type="Proteomes" id="UP000663828">
    <property type="component" value="Unassembled WGS sequence"/>
</dbReference>
<gene>
    <name evidence="8" type="ORF">XAT740_LOCUS24681</name>
</gene>
<accession>A0A814XUH8</accession>
<feature type="transmembrane region" description="Helical" evidence="7">
    <location>
        <begin position="92"/>
        <end position="111"/>
    </location>
</feature>
<dbReference type="GO" id="GO:0016020">
    <property type="term" value="C:membrane"/>
    <property type="evidence" value="ECO:0007669"/>
    <property type="project" value="UniProtKB-SubCell"/>
</dbReference>